<dbReference type="STRING" id="23.BEL05_02845"/>
<dbReference type="Proteomes" id="UP000773469">
    <property type="component" value="Unassembled WGS sequence"/>
</dbReference>
<keyword evidence="5" id="KW-1185">Reference proteome</keyword>
<evidence type="ECO:0000313" key="4">
    <source>
        <dbReference type="Proteomes" id="UP000095230"/>
    </source>
</evidence>
<dbReference type="InterPro" id="IPR004027">
    <property type="entry name" value="SEC_C_motif"/>
</dbReference>
<dbReference type="SUPFAM" id="SSF103642">
    <property type="entry name" value="Sec-C motif"/>
    <property type="match status" value="1"/>
</dbReference>
<organism evidence="3 4">
    <name type="scientific">Shewanella colwelliana</name>
    <name type="common">Alteromonas colwelliana</name>
    <dbReference type="NCBI Taxonomy" id="23"/>
    <lineage>
        <taxon>Bacteria</taxon>
        <taxon>Pseudomonadati</taxon>
        <taxon>Pseudomonadota</taxon>
        <taxon>Gammaproteobacteria</taxon>
        <taxon>Alteromonadales</taxon>
        <taxon>Shewanellaceae</taxon>
        <taxon>Shewanella</taxon>
    </lineage>
</organism>
<dbReference type="NCBIfam" id="TIGR04102">
    <property type="entry name" value="SWIM_PBPRA1643"/>
    <property type="match status" value="1"/>
</dbReference>
<gene>
    <name evidence="3" type="ORF">BEL05_02845</name>
    <name evidence="2" type="ORF">TUM3794_08960</name>
</gene>
<evidence type="ECO:0000256" key="1">
    <source>
        <dbReference type="SAM" id="MobiDB-lite"/>
    </source>
</evidence>
<dbReference type="PANTHER" id="PTHR33747">
    <property type="entry name" value="UPF0225 PROTEIN SCO1677"/>
    <property type="match status" value="1"/>
</dbReference>
<dbReference type="RefSeq" id="WP_028765296.1">
    <property type="nucleotide sequence ID" value="NZ_BPEU01000005.1"/>
</dbReference>
<accession>A0A1E5IXN4</accession>
<dbReference type="Pfam" id="PF02810">
    <property type="entry name" value="SEC-C"/>
    <property type="match status" value="1"/>
</dbReference>
<dbReference type="AlphaFoldDB" id="A0A1E5IXN4"/>
<dbReference type="InterPro" id="IPR026368">
    <property type="entry name" value="SWIM_PBPRA1643"/>
</dbReference>
<evidence type="ECO:0000313" key="5">
    <source>
        <dbReference type="Proteomes" id="UP000773469"/>
    </source>
</evidence>
<dbReference type="Proteomes" id="UP000095230">
    <property type="component" value="Unassembled WGS sequence"/>
</dbReference>
<name>A0A1E5IXN4_SHECO</name>
<dbReference type="EMBL" id="BPEU01000005">
    <property type="protein sequence ID" value="GIU37719.1"/>
    <property type="molecule type" value="Genomic_DNA"/>
</dbReference>
<evidence type="ECO:0000313" key="3">
    <source>
        <dbReference type="EMBL" id="OEG75207.1"/>
    </source>
</evidence>
<dbReference type="EMBL" id="MCBT01000011">
    <property type="protein sequence ID" value="OEG75207.1"/>
    <property type="molecule type" value="Genomic_DNA"/>
</dbReference>
<feature type="region of interest" description="Disordered" evidence="1">
    <location>
        <begin position="1"/>
        <end position="23"/>
    </location>
</feature>
<evidence type="ECO:0000313" key="2">
    <source>
        <dbReference type="EMBL" id="GIU37719.1"/>
    </source>
</evidence>
<protein>
    <submittedName>
        <fullName evidence="3">Zinc chelation protein SecC</fullName>
    </submittedName>
</protein>
<reference evidence="2 5" key="2">
    <citation type="submission" date="2021-05" db="EMBL/GenBank/DDBJ databases">
        <title>Molecular characterization for Shewanella algae harboring chromosomal blaOXA-55-like strains isolated from clinical and environment sample.</title>
        <authorList>
            <person name="Ohama Y."/>
            <person name="Aoki K."/>
            <person name="Harada S."/>
            <person name="Moriya K."/>
            <person name="Ishii Y."/>
            <person name="Tateda K."/>
        </authorList>
    </citation>
    <scope>NUCLEOTIDE SEQUENCE [LARGE SCALE GENOMIC DNA]</scope>
    <source>
        <strain evidence="2 5">MBTL60-118</strain>
    </source>
</reference>
<proteinExistence type="predicted"/>
<dbReference type="PANTHER" id="PTHR33747:SF1">
    <property type="entry name" value="ADENYLATE CYCLASE-ASSOCIATED CAP C-TERMINAL DOMAIN-CONTAINING PROTEIN"/>
    <property type="match status" value="1"/>
</dbReference>
<sequence>MSDKFFFKGRKTPKPKHESYGYNTKRAAKPGSEAFPLAIIVNNEARYTEIKALADEHQLVADIEIKPEAVEDISALMGILNKPQTTTVEKKPQRNDPCICGSGKKYKKCCGS</sequence>
<reference evidence="3 4" key="1">
    <citation type="submission" date="2016-07" db="EMBL/GenBank/DDBJ databases">
        <title>Whole-genome of two Shewanella species isolated from a digestive organ of sea cucumber Apostichopus japonicus Selenka 1867.</title>
        <authorList>
            <person name="Hong H.-H."/>
            <person name="Choi H."/>
            <person name="Cheon S."/>
            <person name="Oh J.-S."/>
            <person name="Lee H.-G."/>
            <person name="Park C."/>
        </authorList>
    </citation>
    <scope>NUCLEOTIDE SEQUENCE [LARGE SCALE GENOMIC DNA]</scope>
    <source>
        <strain evidence="3 4">CSB03KR</strain>
    </source>
</reference>
<dbReference type="Gene3D" id="3.10.450.50">
    <property type="match status" value="1"/>
</dbReference>
<comment type="caution">
    <text evidence="3">The sequence shown here is derived from an EMBL/GenBank/DDBJ whole genome shotgun (WGS) entry which is preliminary data.</text>
</comment>
<dbReference type="OrthoDB" id="570299at2"/>